<evidence type="ECO:0000313" key="7">
    <source>
        <dbReference type="EMBL" id="AYU77242.1"/>
    </source>
</evidence>
<dbReference type="Proteomes" id="UP000601710">
    <property type="component" value="Chromosome 14"/>
</dbReference>
<dbReference type="SUPFAM" id="SSF54791">
    <property type="entry name" value="Eukaryotic type KH-domain (KH-domain type I)"/>
    <property type="match status" value="1"/>
</dbReference>
<dbReference type="Pfam" id="PF21266">
    <property type="entry name" value="S1_RRP4"/>
    <property type="match status" value="1"/>
</dbReference>
<protein>
    <submittedName>
        <fullName evidence="7">Exosome complex exonuclease, putative</fullName>
        <ecNumber evidence="7">3.1.13.-</ecNumber>
    </submittedName>
    <submittedName>
        <fullName evidence="8">Exosome_complex_exonuclease_putative/GeneDB:LmjF. 14.0010</fullName>
    </submittedName>
</protein>
<evidence type="ECO:0000313" key="9">
    <source>
        <dbReference type="EMBL" id="CBZ32661.1"/>
    </source>
</evidence>
<evidence type="ECO:0000256" key="4">
    <source>
        <dbReference type="ARBA" id="ARBA00022884"/>
    </source>
</evidence>
<reference evidence="9 12" key="1">
    <citation type="journal article" date="2011" name="Genome Res.">
        <title>Whole genome sequencing of multiple Leishmania donovani clinical isolates provides insights into population structure and mechanisms of drug resistance.</title>
        <authorList>
            <person name="Downing T."/>
            <person name="Imamura H."/>
            <person name="Decuypere S."/>
            <person name="Clark T.G."/>
            <person name="Coombs G.H."/>
            <person name="Cotton J.A."/>
            <person name="Hilley J.D."/>
            <person name="de Doncker S."/>
            <person name="Maes I."/>
            <person name="Mottram J.C."/>
            <person name="Quail M.A."/>
            <person name="Rijal S."/>
            <person name="Sanders M."/>
            <person name="Schonian G."/>
            <person name="Stark O."/>
            <person name="Sundar S."/>
            <person name="Vanaerschot M."/>
            <person name="Hertz-Fowler C."/>
            <person name="Dujardin J.C."/>
            <person name="Berriman M."/>
        </authorList>
    </citation>
    <scope>NUCLEOTIDE SEQUENCE [LARGE SCALE GENOMIC DNA]</scope>
    <source>
        <strain evidence="9 12">BPK282A1</strain>
    </source>
</reference>
<dbReference type="InterPro" id="IPR004088">
    <property type="entry name" value="KH_dom_type_1"/>
</dbReference>
<dbReference type="GeneID" id="13392893"/>
<reference evidence="12" key="3">
    <citation type="submission" date="2011-02" db="EMBL/GenBank/DDBJ databases">
        <title>Whole genome sequencing of Leishmania donovani clinical lines reveals dynamic variation related to drug resistance.</title>
        <authorList>
            <person name="Downing T."/>
            <person name="Imamura H."/>
            <person name="Sanders M."/>
            <person name="Decuypere S."/>
            <person name="Hertz-Fowler C."/>
            <person name="Clark T.G."/>
            <person name="Rijal S."/>
            <person name="Sundar S."/>
            <person name="Quail M.A."/>
            <person name="De Doncker S."/>
            <person name="Maes I."/>
            <person name="Vanaerschot M."/>
            <person name="Stark O."/>
            <person name="Schonian G."/>
            <person name="Dujardin J.C."/>
            <person name="Berriman M."/>
        </authorList>
    </citation>
    <scope>NUCLEOTIDE SEQUENCE [LARGE SCALE GENOMIC DNA]</scope>
    <source>
        <strain evidence="12">BPK282A1</strain>
    </source>
</reference>
<comment type="similarity">
    <text evidence="2">Belongs to the RRP4 family.</text>
</comment>
<dbReference type="AlphaFoldDB" id="A0A3Q8IBV3"/>
<evidence type="ECO:0000256" key="3">
    <source>
        <dbReference type="ARBA" id="ARBA00022835"/>
    </source>
</evidence>
<evidence type="ECO:0000313" key="10">
    <source>
        <dbReference type="EMBL" id="TPP46185.1"/>
    </source>
</evidence>
<dbReference type="OrthoDB" id="1650at2759"/>
<proteinExistence type="inferred from homology"/>
<keyword evidence="3" id="KW-0271">Exosome</keyword>
<dbReference type="EMBL" id="FR799601">
    <property type="protein sequence ID" value="CBZ32661.1"/>
    <property type="molecule type" value="Genomic_DNA"/>
</dbReference>
<reference evidence="7 13" key="4">
    <citation type="journal article" date="2018" name="Sci. Rep.">
        <title>A complete Leishmania donovani reference genome identifies novel genetic variations associated with virulence.</title>
        <authorList>
            <person name="Lypaczewski P."/>
            <person name="Hoshizaki J."/>
            <person name="Zhang W.-W."/>
            <person name="McCall L.-I."/>
            <person name="Torcivia-Rodriguez J."/>
            <person name="Simonyan V."/>
            <person name="Kaur A."/>
            <person name="Dewar K."/>
            <person name="Matlashewski G."/>
        </authorList>
    </citation>
    <scope>NUCLEOTIDE SEQUENCE [LARGE SCALE GENOMIC DNA]</scope>
    <source>
        <strain evidence="7 13">LdCL</strain>
    </source>
</reference>
<keyword evidence="7" id="KW-0378">Hydrolase</keyword>
<reference evidence="15" key="5">
    <citation type="submission" date="2019-02" db="EMBL/GenBank/DDBJ databases">
        <title>FDA dAtabase for Regulatory Grade micrObial Sequences (FDA-ARGOS): Supporting development and validation of Infectious Disease Dx tests.</title>
        <authorList>
            <person name="Duncan R."/>
            <person name="Fisher C."/>
            <person name="Tallon L."/>
            <person name="Sadzewicz L."/>
            <person name="Sengamalay N."/>
            <person name="Ott S."/>
            <person name="Godinez A."/>
            <person name="Nagaraj S."/>
            <person name="Vavikolanu K."/>
            <person name="Vyas G."/>
            <person name="Nadendla S."/>
            <person name="Aluvathingal J."/>
            <person name="Sichtig H."/>
        </authorList>
    </citation>
    <scope>NUCLEOTIDE SEQUENCE [LARGE SCALE GENOMIC DNA]</scope>
    <source>
        <strain evidence="15">FDAARGOS_360</strain>
    </source>
</reference>
<dbReference type="CDD" id="cd22525">
    <property type="entry name" value="KH-I_Rrp4_eukar"/>
    <property type="match status" value="1"/>
</dbReference>
<reference evidence="10" key="7">
    <citation type="submission" date="2019-02" db="EMBL/GenBank/DDBJ databases">
        <title>FDA dAtabase for Regulatory Grade micrObial Sequences (FDA-ARGOS): Supporting development and validation of Infectious Disease Dx tests.</title>
        <authorList>
            <person name="Duncan R."/>
            <person name="Fisher C."/>
            <person name="Tallon L.J."/>
            <person name="Sadzewicz L."/>
            <person name="Sengamalay N."/>
            <person name="Ott S."/>
            <person name="Godinez A."/>
            <person name="Nagaraj S."/>
            <person name="Nadendla S."/>
            <person name="Sichtig H."/>
        </authorList>
    </citation>
    <scope>NUCLEOTIDE SEQUENCE</scope>
    <source>
        <strain evidence="11">FDAARGOS_360</strain>
        <strain evidence="10">FDAARGOS_361</strain>
    </source>
</reference>
<dbReference type="Pfam" id="PF15985">
    <property type="entry name" value="KH_6"/>
    <property type="match status" value="1"/>
</dbReference>
<dbReference type="KEGG" id="ldo:LDBPK_140010"/>
<dbReference type="EMBL" id="RHLC01000026">
    <property type="protein sequence ID" value="TPP46185.1"/>
    <property type="molecule type" value="Genomic_DNA"/>
</dbReference>
<dbReference type="GO" id="GO:0071051">
    <property type="term" value="P:poly(A)-dependent snoRNA 3'-end processing"/>
    <property type="evidence" value="ECO:0007669"/>
    <property type="project" value="TreeGrafter"/>
</dbReference>
<dbReference type="SMR" id="A0A3Q8IBV3"/>
<dbReference type="GO" id="GO:0071038">
    <property type="term" value="P:TRAMP-dependent tRNA surveillance pathway"/>
    <property type="evidence" value="ECO:0007669"/>
    <property type="project" value="TreeGrafter"/>
</dbReference>
<sequence length="307" mass="32549">MSSSVVIVGDSICGGDADQKLSTSSEEVYLRGFNTFAGNNPSDVALLHEGAGEIVAAISGHIEVTERVISVKGLVPRYQPEIGDVVVGRILEVSGNKWQVDVNSTQTAIMLLSSVTEPGGILRRRGRGDELGMRQIFDQDDLVAAEVQRISPDGVMSLHTRAAEKYGLLSGPGILVTVRPSLVKRAKHQFAELANYRTQLIIGMNGNIWICSLQPSASDAEETEHATDARQNVARVANCIKALGAAQVQIHPASIEASVAASLEAGLSVFDVSLSKHRDALVARVADMVGLQHRRPAGGGASARTLV</sequence>
<dbReference type="EMBL" id="RHLD01000042">
    <property type="protein sequence ID" value="TPP53549.1"/>
    <property type="molecule type" value="Genomic_DNA"/>
</dbReference>
<feature type="domain" description="RRP4 S1" evidence="6">
    <location>
        <begin position="77"/>
        <end position="149"/>
    </location>
</feature>
<dbReference type="Proteomes" id="UP000008980">
    <property type="component" value="Chromosome 14"/>
</dbReference>
<evidence type="ECO:0000313" key="11">
    <source>
        <dbReference type="EMBL" id="TPP53549.1"/>
    </source>
</evidence>
<accession>E9BBN6</accession>
<keyword evidence="7" id="KW-0540">Nuclease</keyword>
<keyword evidence="13" id="KW-1185">Reference proteome</keyword>
<dbReference type="EMBL" id="CP029513">
    <property type="protein sequence ID" value="AYU77242.1"/>
    <property type="molecule type" value="Genomic_DNA"/>
</dbReference>
<dbReference type="Gene3D" id="2.40.50.100">
    <property type="match status" value="1"/>
</dbReference>
<dbReference type="OMA" id="GPYIPEV"/>
<evidence type="ECO:0000256" key="1">
    <source>
        <dbReference type="ARBA" id="ARBA00004123"/>
    </source>
</evidence>
<name>A0A3Q8IBV3_LEIDO</name>
<dbReference type="InterPro" id="IPR012340">
    <property type="entry name" value="NA-bd_OB-fold"/>
</dbReference>
<evidence type="ECO:0000256" key="2">
    <source>
        <dbReference type="ARBA" id="ARBA00009155"/>
    </source>
</evidence>
<dbReference type="PANTHER" id="PTHR21321">
    <property type="entry name" value="PNAS-3 RELATED"/>
    <property type="match status" value="1"/>
</dbReference>
<dbReference type="EC" id="3.1.13.-" evidence="7"/>
<evidence type="ECO:0000313" key="13">
    <source>
        <dbReference type="Proteomes" id="UP000274082"/>
    </source>
</evidence>
<dbReference type="GO" id="GO:0000177">
    <property type="term" value="C:cytoplasmic exosome (RNase complex)"/>
    <property type="evidence" value="ECO:0007669"/>
    <property type="project" value="TreeGrafter"/>
</dbReference>
<dbReference type="Gene3D" id="2.40.50.140">
    <property type="entry name" value="Nucleic acid-binding proteins"/>
    <property type="match status" value="1"/>
</dbReference>
<keyword evidence="7" id="KW-0269">Exonuclease</keyword>
<dbReference type="Proteomes" id="UP000318821">
    <property type="component" value="Unassembled WGS sequence"/>
</dbReference>
<dbReference type="SUPFAM" id="SSF50249">
    <property type="entry name" value="Nucleic acid-binding proteins"/>
    <property type="match status" value="1"/>
</dbReference>
<evidence type="ECO:0000259" key="5">
    <source>
        <dbReference type="Pfam" id="PF15985"/>
    </source>
</evidence>
<organism evidence="7 13">
    <name type="scientific">Leishmania donovani</name>
    <dbReference type="NCBI Taxonomy" id="5661"/>
    <lineage>
        <taxon>Eukaryota</taxon>
        <taxon>Discoba</taxon>
        <taxon>Euglenozoa</taxon>
        <taxon>Kinetoplastea</taxon>
        <taxon>Metakinetoplastina</taxon>
        <taxon>Trypanosomatida</taxon>
        <taxon>Trypanosomatidae</taxon>
        <taxon>Leishmaniinae</taxon>
        <taxon>Leishmania</taxon>
    </lineage>
</organism>
<dbReference type="InterPro" id="IPR048565">
    <property type="entry name" value="S1_RRP4"/>
</dbReference>
<comment type="subcellular location">
    <subcellularLocation>
        <location evidence="1">Nucleus</location>
    </subcellularLocation>
</comment>
<dbReference type="Proteomes" id="UP000274082">
    <property type="component" value="Chromosome 14"/>
</dbReference>
<accession>A0A3Q8IBV3</accession>
<dbReference type="VEuPathDB" id="TriTrypDB:LdBPK_140010.1"/>
<dbReference type="PANTHER" id="PTHR21321:SF4">
    <property type="entry name" value="EXOSOME COMPLEX COMPONENT RRP4"/>
    <property type="match status" value="1"/>
</dbReference>
<dbReference type="InterPro" id="IPR036612">
    <property type="entry name" value="KH_dom_type_1_sf"/>
</dbReference>
<gene>
    <name evidence="11" type="ORF">CGC20_38940</name>
    <name evidence="10" type="ORF">CGC21_4420</name>
    <name evidence="9" type="ORF">LDBPK_140010</name>
    <name evidence="7" type="ORF">LdCL_140005000</name>
    <name evidence="8" type="ORF">LDHU3_14.0030</name>
</gene>
<dbReference type="RefSeq" id="XP_003859373.1">
    <property type="nucleotide sequence ID" value="XM_003859325.1"/>
</dbReference>
<evidence type="ECO:0000259" key="6">
    <source>
        <dbReference type="Pfam" id="PF21266"/>
    </source>
</evidence>
<dbReference type="CDD" id="cd05789">
    <property type="entry name" value="S1_Rrp4"/>
    <property type="match status" value="1"/>
</dbReference>
<evidence type="ECO:0000313" key="14">
    <source>
        <dbReference type="Proteomes" id="UP000318447"/>
    </source>
</evidence>
<dbReference type="InterPro" id="IPR026699">
    <property type="entry name" value="Exosome_RNA_bind1/RRP40/RRP4"/>
</dbReference>
<evidence type="ECO:0000313" key="8">
    <source>
        <dbReference type="EMBL" id="CAC5428538.1"/>
    </source>
</evidence>
<reference evidence="14" key="6">
    <citation type="submission" date="2019-02" db="EMBL/GenBank/DDBJ databases">
        <title>FDA dAtabase for Regulatory Grade micrObial Sequences (FDA-ARGOS): Supporting development and validation of Infectious Disease Dx tests.</title>
        <authorList>
            <person name="Duncan R."/>
            <person name="Fisher C."/>
            <person name="Tallon L."/>
            <person name="Sadzewicz L."/>
            <person name="Sengamalay N."/>
            <person name="Ott S."/>
            <person name="Godinez A."/>
            <person name="Nagaraj S."/>
            <person name="Vavikolanu K."/>
            <person name="Nadendla S."/>
            <person name="Aluvathingal J."/>
            <person name="Sichtig H."/>
        </authorList>
    </citation>
    <scope>NUCLEOTIDE SEQUENCE [LARGE SCALE GENOMIC DNA]</scope>
    <source>
        <strain evidence="14">FDAARGOS_361</strain>
    </source>
</reference>
<dbReference type="GO" id="GO:0034475">
    <property type="term" value="P:U4 snRNA 3'-end processing"/>
    <property type="evidence" value="ECO:0007669"/>
    <property type="project" value="TreeGrafter"/>
</dbReference>
<reference evidence="9" key="2">
    <citation type="submission" date="2011-01" db="EMBL/GenBank/DDBJ databases">
        <authorList>
            <person name="Zhao B.P."/>
            <person name="Ren Z.A."/>
            <person name="Li C.D."/>
        </authorList>
    </citation>
    <scope>NUCLEOTIDE SEQUENCE</scope>
    <source>
        <strain evidence="9">BPK282A1</strain>
    </source>
</reference>
<dbReference type="GO" id="GO:0003723">
    <property type="term" value="F:RNA binding"/>
    <property type="evidence" value="ECO:0007669"/>
    <property type="project" value="UniProtKB-KW"/>
</dbReference>
<dbReference type="EMBL" id="LR812634">
    <property type="protein sequence ID" value="CAC5428538.1"/>
    <property type="molecule type" value="Genomic_DNA"/>
</dbReference>
<dbReference type="GO" id="GO:0000467">
    <property type="term" value="P:exonucleolytic trimming to generate mature 3'-end of 5.8S rRNA from tricistronic rRNA transcript (SSU-rRNA, 5.8S rRNA, LSU-rRNA)"/>
    <property type="evidence" value="ECO:0007669"/>
    <property type="project" value="TreeGrafter"/>
</dbReference>
<dbReference type="GO" id="GO:0071035">
    <property type="term" value="P:nuclear polyadenylation-dependent rRNA catabolic process"/>
    <property type="evidence" value="ECO:0007669"/>
    <property type="project" value="TreeGrafter"/>
</dbReference>
<dbReference type="Proteomes" id="UP000318447">
    <property type="component" value="Unassembled WGS sequence"/>
</dbReference>
<dbReference type="GO" id="GO:0000176">
    <property type="term" value="C:nuclear exosome (RNase complex)"/>
    <property type="evidence" value="ECO:0007669"/>
    <property type="project" value="TreeGrafter"/>
</dbReference>
<evidence type="ECO:0000313" key="15">
    <source>
        <dbReference type="Proteomes" id="UP000318821"/>
    </source>
</evidence>
<feature type="domain" description="K Homology" evidence="5">
    <location>
        <begin position="173"/>
        <end position="213"/>
    </location>
</feature>
<dbReference type="VEuPathDB" id="TriTrypDB:LDHU3_14.0030"/>
<keyword evidence="4" id="KW-0694">RNA-binding</keyword>
<reference evidence="8" key="8">
    <citation type="submission" date="2020-06" db="EMBL/GenBank/DDBJ databases">
        <authorList>
            <person name="Camacho E."/>
            <person name="Gonzalez-de la Fuente S."/>
            <person name="Rastrojo A."/>
            <person name="Peiro-Pastor R."/>
            <person name="Solana JC."/>
            <person name="Tabera L."/>
            <person name="Gamarro F."/>
            <person name="Carrasco-Ramiro F."/>
            <person name="Requena JM."/>
            <person name="Aguado B."/>
        </authorList>
    </citation>
    <scope>NUCLEOTIDE SEQUENCE</scope>
</reference>
<dbReference type="VEuPathDB" id="TriTrypDB:LdCL_140005000"/>
<dbReference type="GO" id="GO:0004527">
    <property type="term" value="F:exonuclease activity"/>
    <property type="evidence" value="ECO:0007669"/>
    <property type="project" value="UniProtKB-KW"/>
</dbReference>
<dbReference type="GO" id="GO:0071034">
    <property type="term" value="P:CUT catabolic process"/>
    <property type="evidence" value="ECO:0007669"/>
    <property type="project" value="TreeGrafter"/>
</dbReference>
<evidence type="ECO:0000313" key="12">
    <source>
        <dbReference type="Proteomes" id="UP000008980"/>
    </source>
</evidence>